<feature type="region of interest" description="Disordered" evidence="1">
    <location>
        <begin position="1"/>
        <end position="27"/>
    </location>
</feature>
<sequence length="321" mass="34949">MTEDNWPAEYPRPDARTEQAGRWVAAQDRGRLSPSEQARFDRWLKHDSRNVGAYVRARAIYRALNYTTAEAPLLQKVARPRAPSVGRRHIFAGAAAACAASLVAGAIPPDRVTLLRREQEAPRRYAWQDAIVTLDALSAAYVPASTHTGRGIRVLSGRIGVQAARATARVSVGRFVFQAADADFDLALDAARPTLVAYRGAIGVSDGSLHTVLHGPAIYHLPGDDAPDQTTFIPHPLSATGILSSRAWREAQAVLSNTPVAEAAAQFSRYSRTRIEITNDRIARNRVTGSFDLLRPADFARSVQRLLGCHLSESSGRLILS</sequence>
<feature type="domain" description="FecR N-terminal" evidence="2">
    <location>
        <begin position="18"/>
        <end position="59"/>
    </location>
</feature>
<evidence type="ECO:0000259" key="2">
    <source>
        <dbReference type="Pfam" id="PF16220"/>
    </source>
</evidence>
<evidence type="ECO:0000313" key="5">
    <source>
        <dbReference type="Proteomes" id="UP000254958"/>
    </source>
</evidence>
<dbReference type="Proteomes" id="UP000254958">
    <property type="component" value="Unassembled WGS sequence"/>
</dbReference>
<organism evidence="4 5">
    <name type="scientific">Gluconacetobacter liquefaciens</name>
    <name type="common">Acetobacter liquefaciens</name>
    <dbReference type="NCBI Taxonomy" id="89584"/>
    <lineage>
        <taxon>Bacteria</taxon>
        <taxon>Pseudomonadati</taxon>
        <taxon>Pseudomonadota</taxon>
        <taxon>Alphaproteobacteria</taxon>
        <taxon>Acetobacterales</taxon>
        <taxon>Acetobacteraceae</taxon>
        <taxon>Gluconacetobacter</taxon>
    </lineage>
</organism>
<dbReference type="OrthoDB" id="7339213at2"/>
<dbReference type="EMBL" id="JABEQI010000002">
    <property type="protein sequence ID" value="MBB2185566.1"/>
    <property type="molecule type" value="Genomic_DNA"/>
</dbReference>
<reference evidence="4 5" key="1">
    <citation type="submission" date="2018-07" db="EMBL/GenBank/DDBJ databases">
        <title>Genomic Encyclopedia of Type Strains, Phase IV (KMG-IV): sequencing the most valuable type-strain genomes for metagenomic binning, comparative biology and taxonomic classification.</title>
        <authorList>
            <person name="Goeker M."/>
        </authorList>
    </citation>
    <scope>NUCLEOTIDE SEQUENCE [LARGE SCALE GENOMIC DNA]</scope>
    <source>
        <strain evidence="4 5">DSM 5603</strain>
    </source>
</reference>
<protein>
    <submittedName>
        <fullName evidence="3">DUF4880 domain-containing protein</fullName>
    </submittedName>
    <submittedName>
        <fullName evidence="4">Ferric-dicitrate binding protein FerR (Iron transport regulator)</fullName>
    </submittedName>
</protein>
<dbReference type="Proteomes" id="UP000562982">
    <property type="component" value="Unassembled WGS sequence"/>
</dbReference>
<dbReference type="InterPro" id="IPR032623">
    <property type="entry name" value="FecR_N"/>
</dbReference>
<evidence type="ECO:0000313" key="4">
    <source>
        <dbReference type="EMBL" id="RDI39370.1"/>
    </source>
</evidence>
<dbReference type="Pfam" id="PF16220">
    <property type="entry name" value="DUF4880"/>
    <property type="match status" value="1"/>
</dbReference>
<accession>A0A370G829</accession>
<name>A0A370G829_GLULI</name>
<comment type="caution">
    <text evidence="4">The sequence shown here is derived from an EMBL/GenBank/DDBJ whole genome shotgun (WGS) entry which is preliminary data.</text>
</comment>
<evidence type="ECO:0000313" key="3">
    <source>
        <dbReference type="EMBL" id="MBB2185566.1"/>
    </source>
</evidence>
<keyword evidence="5" id="KW-1185">Reference proteome</keyword>
<dbReference type="RefSeq" id="WP_114726260.1">
    <property type="nucleotide sequence ID" value="NZ_BJMI01000001.1"/>
</dbReference>
<evidence type="ECO:0000313" key="6">
    <source>
        <dbReference type="Proteomes" id="UP000562982"/>
    </source>
</evidence>
<proteinExistence type="predicted"/>
<reference evidence="3 6" key="2">
    <citation type="submission" date="2020-04" db="EMBL/GenBank/DDBJ databases">
        <title>Description of novel Gluconacetobacter.</title>
        <authorList>
            <person name="Sombolestani A."/>
        </authorList>
    </citation>
    <scope>NUCLEOTIDE SEQUENCE [LARGE SCALE GENOMIC DNA]</scope>
    <source>
        <strain evidence="3 6">LMG 1382</strain>
    </source>
</reference>
<dbReference type="EMBL" id="QQAW01000002">
    <property type="protein sequence ID" value="RDI39370.1"/>
    <property type="molecule type" value="Genomic_DNA"/>
</dbReference>
<gene>
    <name evidence="4" type="ORF">C7453_102157</name>
    <name evidence="3" type="ORF">HLH32_04065</name>
</gene>
<dbReference type="AlphaFoldDB" id="A0A370G829"/>
<evidence type="ECO:0000256" key="1">
    <source>
        <dbReference type="SAM" id="MobiDB-lite"/>
    </source>
</evidence>